<evidence type="ECO:0000256" key="1">
    <source>
        <dbReference type="ARBA" id="ARBA00006284"/>
    </source>
</evidence>
<keyword evidence="5" id="KW-1185">Reference proteome</keyword>
<comment type="caution">
    <text evidence="4">The sequence shown here is derived from an EMBL/GenBank/DDBJ whole genome shotgun (WGS) entry which is preliminary data.</text>
</comment>
<dbReference type="InterPro" id="IPR018197">
    <property type="entry name" value="Glycerate_kinase_RE-like"/>
</dbReference>
<keyword evidence="2" id="KW-0808">Transferase</keyword>
<dbReference type="InterPro" id="IPR036129">
    <property type="entry name" value="Glycerate_kinase_sf"/>
</dbReference>
<dbReference type="Proteomes" id="UP000680304">
    <property type="component" value="Unassembled WGS sequence"/>
</dbReference>
<dbReference type="Pfam" id="PF02595">
    <property type="entry name" value="Gly_kinase"/>
    <property type="match status" value="1"/>
</dbReference>
<dbReference type="InterPro" id="IPR018193">
    <property type="entry name" value="Glyc_kinase_flavodox-like_fold"/>
</dbReference>
<evidence type="ECO:0008006" key="6">
    <source>
        <dbReference type="Google" id="ProtNLM"/>
    </source>
</evidence>
<sequence>MNILVAPDSFKGSLTADEAASAMVEGILAWSNQAVVRKVPLSDGGEGFVSALVKASRGELFPAVAADPLGRTVQVQYGWIEQSQTAIIDTASASGLTLVSPEERNPLAATSYGTGQLIAEALKRGSKTIVVGLGGSAVNDGGIGMAQALGFRFYDADGSPIPVGGNGWLNVSRIDASGVDPRLYACEIVCACDVENLLCGPAGASRVFGPQKGAGPEAVELLDRGLARLAAAIERDLGKDISRLPGGGAAGGLGAGFAAFATPS</sequence>
<evidence type="ECO:0000256" key="3">
    <source>
        <dbReference type="ARBA" id="ARBA00022777"/>
    </source>
</evidence>
<comment type="similarity">
    <text evidence="1">Belongs to the glycerate kinase type-1 family.</text>
</comment>
<dbReference type="Gene3D" id="3.90.1510.10">
    <property type="entry name" value="Glycerate kinase, domain 2"/>
    <property type="match status" value="1"/>
</dbReference>
<protein>
    <recommendedName>
        <fullName evidence="6">Glycerate kinase</fullName>
    </recommendedName>
</protein>
<gene>
    <name evidence="4" type="ORF">PACILC2_01850</name>
</gene>
<proteinExistence type="inferred from homology"/>
<reference evidence="4 5" key="1">
    <citation type="submission" date="2021-04" db="EMBL/GenBank/DDBJ databases">
        <title>Draft genome sequence of Paenibacillus cisolokensis, LC2-13A.</title>
        <authorList>
            <person name="Uke A."/>
            <person name="Chhe C."/>
            <person name="Baramee S."/>
            <person name="Kosugi A."/>
        </authorList>
    </citation>
    <scope>NUCLEOTIDE SEQUENCE [LARGE SCALE GENOMIC DNA]</scope>
    <source>
        <strain evidence="4 5">LC2-13A</strain>
    </source>
</reference>
<organism evidence="4 5">
    <name type="scientific">Paenibacillus cisolokensis</name>
    <dbReference type="NCBI Taxonomy" id="1658519"/>
    <lineage>
        <taxon>Bacteria</taxon>
        <taxon>Bacillati</taxon>
        <taxon>Bacillota</taxon>
        <taxon>Bacilli</taxon>
        <taxon>Bacillales</taxon>
        <taxon>Paenibacillaceae</taxon>
        <taxon>Paenibacillus</taxon>
    </lineage>
</organism>
<evidence type="ECO:0000313" key="4">
    <source>
        <dbReference type="EMBL" id="GIQ61617.1"/>
    </source>
</evidence>
<dbReference type="EMBL" id="BOVJ01000006">
    <property type="protein sequence ID" value="GIQ61617.1"/>
    <property type="molecule type" value="Genomic_DNA"/>
</dbReference>
<dbReference type="InterPro" id="IPR004381">
    <property type="entry name" value="Glycerate_kinase"/>
</dbReference>
<dbReference type="NCBIfam" id="TIGR00045">
    <property type="entry name" value="glycerate kinase"/>
    <property type="match status" value="1"/>
</dbReference>
<accession>A0ABQ4N0C5</accession>
<dbReference type="Gene3D" id="3.40.50.10350">
    <property type="entry name" value="Glycerate kinase, domain 1"/>
    <property type="match status" value="1"/>
</dbReference>
<dbReference type="PANTHER" id="PTHR21599:SF0">
    <property type="entry name" value="GLYCERATE KINASE"/>
    <property type="match status" value="1"/>
</dbReference>
<evidence type="ECO:0000313" key="5">
    <source>
        <dbReference type="Proteomes" id="UP000680304"/>
    </source>
</evidence>
<keyword evidence="3" id="KW-0418">Kinase</keyword>
<name>A0ABQ4N0C5_9BACL</name>
<evidence type="ECO:0000256" key="2">
    <source>
        <dbReference type="ARBA" id="ARBA00022679"/>
    </source>
</evidence>
<dbReference type="SUPFAM" id="SSF110738">
    <property type="entry name" value="Glycerate kinase I"/>
    <property type="match status" value="1"/>
</dbReference>
<dbReference type="RefSeq" id="WP_213526843.1">
    <property type="nucleotide sequence ID" value="NZ_BOVJ01000006.1"/>
</dbReference>
<dbReference type="PANTHER" id="PTHR21599">
    <property type="entry name" value="GLYCERATE KINASE"/>
    <property type="match status" value="1"/>
</dbReference>